<feature type="transmembrane region" description="Helical" evidence="2">
    <location>
        <begin position="597"/>
        <end position="617"/>
    </location>
</feature>
<name>A0A1S1V6R2_9FIRM</name>
<sequence>MAHVLDAIIQLRDNFSGTLERVTKQAINSHKEMKKLGKEVKSMGKSMESAGSGLTKAITLPIVGLGAAAIKSAIDSETAFAGVRKTVNATEREFEQLQKGFDKLSLRIPIDKNELYAIGEAAGQLGVAKEYILDFSETIANLGVATNMTTDEAASELAKFANITQMSMKDIDKLGSVIVDLGNNTAATESDIVAMGMRLAGAGSQIGLTEAQIMSFSAALSSVGIEAEAGGSAFSKVMVDIQLAVETGSERLSEFSKVAGLTDTEFSQLFQSNPAEALSTFIQGLGDAEKNGMSAIAILDQMGISEVRLRDTLLRATEASDLFKDAISRGTTAWEENVALSKEAAEKYGTTEARIQLLRNQFRLLGEHIGSIFLPYLNSGMDKLTQFAEKFRGLDEGTQKTIIKLAMIAAAIGPALFVFGKITTIVGGGMLKFSAFAKQVKTTGSIMKAIANPATLIVIKIAAIIAIVAAVIAVFVKLYQTNETVRNKIDMVWSAIKSIISSAVGAVKALWETHGNDITSIAQKAWGLFGDIVSIALNLVMGAITVFSGIFSVVWPIIASSVSTAVGIITTVLNGIITIAQGIIDFIVGVFTGNWELAWQGVVGIFKGIFGTIAGIAKNIINGLIGHINGFIKAANKIQIPDDVPGIGGMGVNIPLIPQLAKGTDYWKGGMVQVHERGGEIIDLDSGSRVYPHDKSVQMAREDGRKEATSGKQIVITIPKLADEIVVRKEDDIDTITTKVAKKIVKELEEADMNMA</sequence>
<dbReference type="InterPro" id="IPR010090">
    <property type="entry name" value="Phage_tape_meas"/>
</dbReference>
<evidence type="ECO:0000313" key="4">
    <source>
        <dbReference type="EMBL" id="OHW61379.1"/>
    </source>
</evidence>
<keyword evidence="2" id="KW-0812">Transmembrane</keyword>
<protein>
    <submittedName>
        <fullName evidence="4">Phage-related minor tail protein</fullName>
    </submittedName>
</protein>
<evidence type="ECO:0000256" key="2">
    <source>
        <dbReference type="SAM" id="Phobius"/>
    </source>
</evidence>
<feature type="domain" description="Phage tail tape measure protein" evidence="3">
    <location>
        <begin position="102"/>
        <end position="291"/>
    </location>
</feature>
<organism evidence="4 5">
    <name type="scientific">Andreesenia angusta</name>
    <dbReference type="NCBI Taxonomy" id="39480"/>
    <lineage>
        <taxon>Bacteria</taxon>
        <taxon>Bacillati</taxon>
        <taxon>Bacillota</taxon>
        <taxon>Tissierellia</taxon>
        <taxon>Tissierellales</taxon>
        <taxon>Gottschalkiaceae</taxon>
        <taxon>Andreesenia</taxon>
    </lineage>
</organism>
<feature type="transmembrane region" description="Helical" evidence="2">
    <location>
        <begin position="405"/>
        <end position="433"/>
    </location>
</feature>
<proteinExistence type="predicted"/>
<comment type="caution">
    <text evidence="4">The sequence shown here is derived from an EMBL/GenBank/DDBJ whole genome shotgun (WGS) entry which is preliminary data.</text>
</comment>
<evidence type="ECO:0000259" key="3">
    <source>
        <dbReference type="Pfam" id="PF10145"/>
    </source>
</evidence>
<keyword evidence="2" id="KW-1133">Transmembrane helix</keyword>
<gene>
    <name evidence="4" type="ORF">EUAN_22290</name>
</gene>
<dbReference type="STRING" id="39480.EUAN_22290"/>
<feature type="transmembrane region" description="Helical" evidence="2">
    <location>
        <begin position="535"/>
        <end position="558"/>
    </location>
</feature>
<dbReference type="Proteomes" id="UP000180254">
    <property type="component" value="Unassembled WGS sequence"/>
</dbReference>
<dbReference type="EMBL" id="MKIE01000014">
    <property type="protein sequence ID" value="OHW61379.1"/>
    <property type="molecule type" value="Genomic_DNA"/>
</dbReference>
<keyword evidence="2" id="KW-0472">Membrane</keyword>
<dbReference type="NCBIfam" id="TIGR01760">
    <property type="entry name" value="tape_meas_TP901"/>
    <property type="match status" value="1"/>
</dbReference>
<reference evidence="4 5" key="1">
    <citation type="submission" date="2016-09" db="EMBL/GenBank/DDBJ databases">
        <title>Genome sequence of Eubacterium angustum.</title>
        <authorList>
            <person name="Poehlein A."/>
            <person name="Daniel R."/>
        </authorList>
    </citation>
    <scope>NUCLEOTIDE SEQUENCE [LARGE SCALE GENOMIC DNA]</scope>
    <source>
        <strain evidence="4 5">DSM 1989</strain>
    </source>
</reference>
<dbReference type="PANTHER" id="PTHR37813:SF1">
    <property type="entry name" value="FELS-2 PROPHAGE PROTEIN"/>
    <property type="match status" value="1"/>
</dbReference>
<dbReference type="AlphaFoldDB" id="A0A1S1V6R2"/>
<dbReference type="Pfam" id="PF10145">
    <property type="entry name" value="PhageMin_Tail"/>
    <property type="match status" value="1"/>
</dbReference>
<dbReference type="PANTHER" id="PTHR37813">
    <property type="entry name" value="FELS-2 PROPHAGE PROTEIN"/>
    <property type="match status" value="1"/>
</dbReference>
<evidence type="ECO:0000313" key="5">
    <source>
        <dbReference type="Proteomes" id="UP000180254"/>
    </source>
</evidence>
<feature type="transmembrane region" description="Helical" evidence="2">
    <location>
        <begin position="565"/>
        <end position="591"/>
    </location>
</feature>
<keyword evidence="5" id="KW-1185">Reference proteome</keyword>
<evidence type="ECO:0000256" key="1">
    <source>
        <dbReference type="ARBA" id="ARBA00022612"/>
    </source>
</evidence>
<dbReference type="OrthoDB" id="9780715at2"/>
<accession>A0A1S1V6R2</accession>
<keyword evidence="1" id="KW-1188">Viral release from host cell</keyword>
<feature type="transmembrane region" description="Helical" evidence="2">
    <location>
        <begin position="454"/>
        <end position="476"/>
    </location>
</feature>